<dbReference type="InterPro" id="IPR001902">
    <property type="entry name" value="SLC26A/SulP_fam"/>
</dbReference>
<dbReference type="PATRIC" id="fig|1204738.3.peg.493"/>
<feature type="transmembrane region" description="Helical" evidence="5">
    <location>
        <begin position="300"/>
        <end position="324"/>
    </location>
</feature>
<feature type="transmembrane region" description="Helical" evidence="5">
    <location>
        <begin position="83"/>
        <end position="98"/>
    </location>
</feature>
<dbReference type="AlphaFoldDB" id="L9UDA5"/>
<name>L9UDA5_9GAMM</name>
<keyword evidence="3 5" id="KW-1133">Transmembrane helix</keyword>
<dbReference type="Pfam" id="PF01740">
    <property type="entry name" value="STAS"/>
    <property type="match status" value="1"/>
</dbReference>
<keyword evidence="4 5" id="KW-0472">Membrane</keyword>
<dbReference type="Pfam" id="PF00916">
    <property type="entry name" value="Sulfate_transp"/>
    <property type="match status" value="1"/>
</dbReference>
<dbReference type="PROSITE" id="PS50801">
    <property type="entry name" value="STAS"/>
    <property type="match status" value="1"/>
</dbReference>
<sequence>MRLAMTWSPCATGLNNKPIRQRVILGRERAMANLKHYLPILQWLPGYRRDTLASDLLAAVIVTVMLIPQSLAYAMLAGLPPEVGLYASIAPLFVYAIFGTSRTLAVGPVAVVSLMTAVAIGRVAPQGSPEYLGAALVLALMSGLLLILMGVARLGFLANFLSHPVISGFITASGLLIAIGQARHLLGVEASGHNMIELLGDLWGNVGSLHGITLAIGLGVLAFLYAARRWLKLGLLSLGLPSRSADMLSKATPILAVALTTLASWAWQLDQHGVAVVGEVPAGLPPLTLPGMDLGLWRELLVAALLISVVGFVESVSVGQTLAAKRRQRIEPNQELIGLGTSNIASSFSGGMPVTGGFARSVVNFDAGAQTPAAGAFTAIGITLAALLLTPLIAYLPIATLAATIIVAVLSLVDLGAVQKNWTYSRSDGVAMLATIIATLGHGVESGILAGVGLSLALHLYRTSRPHSAVIGRVPGSEHFRNVLRHDVETDKRLVILRIDESLYFANARYLEDTVMALISRDFELQHIVLACQAVNTIDASALESLEEINARLKDADVALHLAEVKGPVMDKLRGSDFMKALGGEVFLSTYDAWRSLHQEKTSLAQATNTQRVQQTKE</sequence>
<comment type="caution">
    <text evidence="7">The sequence shown here is derived from an EMBL/GenBank/DDBJ whole genome shotgun (WGS) entry which is preliminary data.</text>
</comment>
<evidence type="ECO:0000256" key="5">
    <source>
        <dbReference type="SAM" id="Phobius"/>
    </source>
</evidence>
<dbReference type="CDD" id="cd07042">
    <property type="entry name" value="STAS_SulP_like_sulfate_transporter"/>
    <property type="match status" value="1"/>
</dbReference>
<dbReference type="InterPro" id="IPR002645">
    <property type="entry name" value="STAS_dom"/>
</dbReference>
<feature type="transmembrane region" description="Helical" evidence="5">
    <location>
        <begin position="336"/>
        <end position="359"/>
    </location>
</feature>
<feature type="transmembrane region" description="Helical" evidence="5">
    <location>
        <begin position="396"/>
        <end position="418"/>
    </location>
</feature>
<dbReference type="PROSITE" id="PS01130">
    <property type="entry name" value="SLC26A"/>
    <property type="match status" value="1"/>
</dbReference>
<dbReference type="NCBIfam" id="TIGR00815">
    <property type="entry name" value="sulP"/>
    <property type="match status" value="1"/>
</dbReference>
<evidence type="ECO:0000256" key="1">
    <source>
        <dbReference type="ARBA" id="ARBA00004141"/>
    </source>
</evidence>
<evidence type="ECO:0000256" key="4">
    <source>
        <dbReference type="ARBA" id="ARBA00023136"/>
    </source>
</evidence>
<dbReference type="PANTHER" id="PTHR11814">
    <property type="entry name" value="SULFATE TRANSPORTER"/>
    <property type="match status" value="1"/>
</dbReference>
<evidence type="ECO:0000256" key="3">
    <source>
        <dbReference type="ARBA" id="ARBA00022989"/>
    </source>
</evidence>
<feature type="transmembrane region" description="Helical" evidence="5">
    <location>
        <begin position="247"/>
        <end position="267"/>
    </location>
</feature>
<dbReference type="GO" id="GO:0008271">
    <property type="term" value="F:secondary active sulfate transmembrane transporter activity"/>
    <property type="evidence" value="ECO:0007669"/>
    <property type="project" value="InterPro"/>
</dbReference>
<feature type="transmembrane region" description="Helical" evidence="5">
    <location>
        <begin position="105"/>
        <end position="125"/>
    </location>
</feature>
<dbReference type="Proteomes" id="UP000011651">
    <property type="component" value="Unassembled WGS sequence"/>
</dbReference>
<proteinExistence type="predicted"/>
<evidence type="ECO:0000256" key="2">
    <source>
        <dbReference type="ARBA" id="ARBA00022692"/>
    </source>
</evidence>
<comment type="subcellular location">
    <subcellularLocation>
        <location evidence="1">Membrane</location>
        <topology evidence="1">Multi-pass membrane protein</topology>
    </subcellularLocation>
</comment>
<dbReference type="SUPFAM" id="SSF52091">
    <property type="entry name" value="SpoIIaa-like"/>
    <property type="match status" value="1"/>
</dbReference>
<feature type="transmembrane region" description="Helical" evidence="5">
    <location>
        <begin position="164"/>
        <end position="182"/>
    </location>
</feature>
<dbReference type="Gene3D" id="3.30.750.24">
    <property type="entry name" value="STAS domain"/>
    <property type="match status" value="1"/>
</dbReference>
<dbReference type="EMBL" id="AOPO01000001">
    <property type="protein sequence ID" value="ELY22687.1"/>
    <property type="molecule type" value="Genomic_DNA"/>
</dbReference>
<gene>
    <name evidence="7" type="ORF">HALTITAN_0321</name>
</gene>
<protein>
    <submittedName>
        <fullName evidence="7">Sulfate anion transporter</fullName>
    </submittedName>
</protein>
<feature type="transmembrane region" description="Helical" evidence="5">
    <location>
        <begin position="56"/>
        <end position="77"/>
    </location>
</feature>
<reference evidence="7 8" key="1">
    <citation type="journal article" date="2013" name="Genome Announc.">
        <title>Draft Genome of the Marine Gammaproteobacterium Halomonas titanicae.</title>
        <authorList>
            <person name="Sanchez-Porro C."/>
            <person name="de la Haba R.R."/>
            <person name="Cruz-Hernandez N."/>
            <person name="Gonzalez J.M."/>
            <person name="Reyes-Guirao C."/>
            <person name="Navarro-Sampedro L."/>
            <person name="Carballo M."/>
            <person name="Ventosa A."/>
        </authorList>
    </citation>
    <scope>NUCLEOTIDE SEQUENCE [LARGE SCALE GENOMIC DNA]</scope>
    <source>
        <strain evidence="7 8">BH1</strain>
    </source>
</reference>
<dbReference type="GO" id="GO:0016020">
    <property type="term" value="C:membrane"/>
    <property type="evidence" value="ECO:0007669"/>
    <property type="project" value="UniProtKB-SubCell"/>
</dbReference>
<keyword evidence="2 5" id="KW-0812">Transmembrane</keyword>
<accession>L9UDA5</accession>
<feature type="transmembrane region" description="Helical" evidence="5">
    <location>
        <begin position="371"/>
        <end position="389"/>
    </location>
</feature>
<dbReference type="InterPro" id="IPR011547">
    <property type="entry name" value="SLC26A/SulP_dom"/>
</dbReference>
<dbReference type="InterPro" id="IPR036513">
    <property type="entry name" value="STAS_dom_sf"/>
</dbReference>
<dbReference type="InterPro" id="IPR018045">
    <property type="entry name" value="S04_transporter_CS"/>
</dbReference>
<feature type="transmembrane region" description="Helical" evidence="5">
    <location>
        <begin position="131"/>
        <end position="152"/>
    </location>
</feature>
<feature type="domain" description="STAS" evidence="6">
    <location>
        <begin position="484"/>
        <end position="604"/>
    </location>
</feature>
<evidence type="ECO:0000313" key="8">
    <source>
        <dbReference type="Proteomes" id="UP000011651"/>
    </source>
</evidence>
<evidence type="ECO:0000313" key="7">
    <source>
        <dbReference type="EMBL" id="ELY22687.1"/>
    </source>
</evidence>
<feature type="transmembrane region" description="Helical" evidence="5">
    <location>
        <begin position="430"/>
        <end position="458"/>
    </location>
</feature>
<evidence type="ECO:0000259" key="6">
    <source>
        <dbReference type="PROSITE" id="PS50801"/>
    </source>
</evidence>
<organism evidence="7 8">
    <name type="scientific">Vreelandella titanicae BH1</name>
    <dbReference type="NCBI Taxonomy" id="1204738"/>
    <lineage>
        <taxon>Bacteria</taxon>
        <taxon>Pseudomonadati</taxon>
        <taxon>Pseudomonadota</taxon>
        <taxon>Gammaproteobacteria</taxon>
        <taxon>Oceanospirillales</taxon>
        <taxon>Halomonadaceae</taxon>
        <taxon>Vreelandella</taxon>
    </lineage>
</organism>
<feature type="transmembrane region" description="Helical" evidence="5">
    <location>
        <begin position="202"/>
        <end position="226"/>
    </location>
</feature>